<gene>
    <name evidence="3" type="ORF">LTR97_002382</name>
</gene>
<feature type="compositionally biased region" description="Acidic residues" evidence="1">
    <location>
        <begin position="156"/>
        <end position="166"/>
    </location>
</feature>
<feature type="compositionally biased region" description="Low complexity" evidence="1">
    <location>
        <begin position="167"/>
        <end position="231"/>
    </location>
</feature>
<evidence type="ECO:0000313" key="3">
    <source>
        <dbReference type="EMBL" id="KAK5705264.1"/>
    </source>
</evidence>
<dbReference type="Proteomes" id="UP001310594">
    <property type="component" value="Unassembled WGS sequence"/>
</dbReference>
<reference evidence="3" key="1">
    <citation type="submission" date="2023-08" db="EMBL/GenBank/DDBJ databases">
        <title>Black Yeasts Isolated from many extreme environments.</title>
        <authorList>
            <person name="Coleine C."/>
            <person name="Stajich J.E."/>
            <person name="Selbmann L."/>
        </authorList>
    </citation>
    <scope>NUCLEOTIDE SEQUENCE</scope>
    <source>
        <strain evidence="3">CCFEE 5810</strain>
    </source>
</reference>
<evidence type="ECO:0000256" key="2">
    <source>
        <dbReference type="SAM" id="SignalP"/>
    </source>
</evidence>
<feature type="signal peptide" evidence="2">
    <location>
        <begin position="1"/>
        <end position="18"/>
    </location>
</feature>
<keyword evidence="2" id="KW-0732">Signal</keyword>
<dbReference type="AlphaFoldDB" id="A0AAN7ZQ48"/>
<evidence type="ECO:0000256" key="1">
    <source>
        <dbReference type="SAM" id="MobiDB-lite"/>
    </source>
</evidence>
<name>A0AAN7ZQ48_9PEZI</name>
<feature type="chain" id="PRO_5042917301" evidence="2">
    <location>
        <begin position="19"/>
        <end position="267"/>
    </location>
</feature>
<sequence>MASTTVFLLPLFVLSAAAQCATSGYELCVVPGSQNSVDSSALDLSDISAASDAQDLMANIGLSANSAAESAVRRALAREVLAKRQDLTALCCLPAPVECMYMDDVAFCYTPDTTRSDFPGGSYAFESNGTFYGADGSFIDYKNGVYQYPNGTEESFTPEEDSETETDSSSAASSTDSVSASNGDSIASDASSTSSPGSSSSSPAANSYSQASTRASTRASTSAPATSASASSSAVASTVSSGVSTNKAFLGKALFGAVGVIVLLGFN</sequence>
<protein>
    <submittedName>
        <fullName evidence="3">Uncharacterized protein</fullName>
    </submittedName>
</protein>
<feature type="region of interest" description="Disordered" evidence="1">
    <location>
        <begin position="150"/>
        <end position="231"/>
    </location>
</feature>
<dbReference type="EMBL" id="JAVRQU010000003">
    <property type="protein sequence ID" value="KAK5705264.1"/>
    <property type="molecule type" value="Genomic_DNA"/>
</dbReference>
<comment type="caution">
    <text evidence="3">The sequence shown here is derived from an EMBL/GenBank/DDBJ whole genome shotgun (WGS) entry which is preliminary data.</text>
</comment>
<evidence type="ECO:0000313" key="4">
    <source>
        <dbReference type="Proteomes" id="UP001310594"/>
    </source>
</evidence>
<accession>A0AAN7ZQ48</accession>
<proteinExistence type="predicted"/>
<organism evidence="3 4">
    <name type="scientific">Elasticomyces elasticus</name>
    <dbReference type="NCBI Taxonomy" id="574655"/>
    <lineage>
        <taxon>Eukaryota</taxon>
        <taxon>Fungi</taxon>
        <taxon>Dikarya</taxon>
        <taxon>Ascomycota</taxon>
        <taxon>Pezizomycotina</taxon>
        <taxon>Dothideomycetes</taxon>
        <taxon>Dothideomycetidae</taxon>
        <taxon>Mycosphaerellales</taxon>
        <taxon>Teratosphaeriaceae</taxon>
        <taxon>Elasticomyces</taxon>
    </lineage>
</organism>